<dbReference type="Proteomes" id="UP000703590">
    <property type="component" value="Unassembled WGS sequence"/>
</dbReference>
<dbReference type="RefSeq" id="WP_205457919.1">
    <property type="nucleotide sequence ID" value="NZ_JAFHKK010000002.1"/>
</dbReference>
<comment type="caution">
    <text evidence="1">The sequence shown here is derived from an EMBL/GenBank/DDBJ whole genome shotgun (WGS) entry which is preliminary data.</text>
</comment>
<sequence>MLYGGEQFVFSAKAISRNHTLFYDEIRLSPLMQEREKTSHRLCILPRLEPLHVSTQAFLKSQEERLLECLLAQGVLVHDWQEHTTNLGASQTQLRVLPVRFTVEFKDDFVTLYLLAP</sequence>
<gene>
    <name evidence="1" type="ORF">JWV37_01680</name>
</gene>
<proteinExistence type="predicted"/>
<evidence type="ECO:0000313" key="2">
    <source>
        <dbReference type="Proteomes" id="UP000703590"/>
    </source>
</evidence>
<reference evidence="1 2" key="3">
    <citation type="submission" date="2021-02" db="EMBL/GenBank/DDBJ databases">
        <authorList>
            <person name="Merkel A.Y."/>
        </authorList>
    </citation>
    <scope>NUCLEOTIDE SEQUENCE [LARGE SCALE GENOMIC DNA]</scope>
    <source>
        <strain evidence="1 2">T05b</strain>
    </source>
</reference>
<evidence type="ECO:0000313" key="1">
    <source>
        <dbReference type="EMBL" id="MBN2963481.1"/>
    </source>
</evidence>
<name>A0ABS2WP71_9BACT</name>
<protein>
    <submittedName>
        <fullName evidence="1">Uncharacterized protein</fullName>
    </submittedName>
</protein>
<keyword evidence="2" id="KW-1185">Reference proteome</keyword>
<reference evidence="2" key="2">
    <citation type="submission" date="2021-02" db="EMBL/GenBank/DDBJ databases">
        <title>Sulfurospirillum tamanensis sp. nov.</title>
        <authorList>
            <person name="Merkel A.Y."/>
        </authorList>
    </citation>
    <scope>NUCLEOTIDE SEQUENCE [LARGE SCALE GENOMIC DNA]</scope>
    <source>
        <strain evidence="2">T05b</strain>
    </source>
</reference>
<accession>A0ABS2WP71</accession>
<reference evidence="1 2" key="1">
    <citation type="submission" date="2021-02" db="EMBL/GenBank/DDBJ databases">
        <title>Sulfurospirillum tamanensis sp. nov.</title>
        <authorList>
            <person name="Frolova A."/>
            <person name="Merkel A."/>
            <person name="Slobodkin A."/>
        </authorList>
    </citation>
    <scope>NUCLEOTIDE SEQUENCE [LARGE SCALE GENOMIC DNA]</scope>
    <source>
        <strain evidence="1 2">T05b</strain>
    </source>
</reference>
<dbReference type="EMBL" id="JAFHKK010000002">
    <property type="protein sequence ID" value="MBN2963481.1"/>
    <property type="molecule type" value="Genomic_DNA"/>
</dbReference>
<organism evidence="1 2">
    <name type="scientific">Sulfurospirillum tamanense</name>
    <dbReference type="NCBI Taxonomy" id="2813362"/>
    <lineage>
        <taxon>Bacteria</taxon>
        <taxon>Pseudomonadati</taxon>
        <taxon>Campylobacterota</taxon>
        <taxon>Epsilonproteobacteria</taxon>
        <taxon>Campylobacterales</taxon>
        <taxon>Sulfurospirillaceae</taxon>
        <taxon>Sulfurospirillum</taxon>
    </lineage>
</organism>